<feature type="non-terminal residue" evidence="2">
    <location>
        <position position="1"/>
    </location>
</feature>
<reference evidence="2" key="1">
    <citation type="submission" date="2012-11" db="EMBL/GenBank/DDBJ databases">
        <title>The Vampirome: Transcriptome and Proteome Analysis of the Submandibular and Accessory Glands of the Vampire Bat and Vector of Human Rabies, Desmodus rotundus.</title>
        <authorList>
            <person name="Francischetti I.M.B."/>
            <person name="Assumpcao T.C.F."/>
            <person name="Ma D."/>
            <person name="Vicente E.C."/>
            <person name="Ribeiro J.M.C."/>
        </authorList>
    </citation>
    <scope>NUCLEOTIDE SEQUENCE</scope>
    <source>
        <tissue evidence="2">Salivary gland</tissue>
    </source>
</reference>
<name>K9IQ18_DESRO</name>
<accession>K9IQ18</accession>
<organism evidence="2">
    <name type="scientific">Desmodus rotundus</name>
    <name type="common">Vampire bat</name>
    <dbReference type="NCBI Taxonomy" id="9430"/>
    <lineage>
        <taxon>Eukaryota</taxon>
        <taxon>Metazoa</taxon>
        <taxon>Chordata</taxon>
        <taxon>Craniata</taxon>
        <taxon>Vertebrata</taxon>
        <taxon>Euteleostomi</taxon>
        <taxon>Mammalia</taxon>
        <taxon>Eutheria</taxon>
        <taxon>Laurasiatheria</taxon>
        <taxon>Chiroptera</taxon>
        <taxon>Yangochiroptera</taxon>
        <taxon>Phyllostomidae</taxon>
        <taxon>Desmodontinae</taxon>
        <taxon>Desmodus</taxon>
    </lineage>
</organism>
<evidence type="ECO:0000313" key="2">
    <source>
        <dbReference type="EMBL" id="JAA50375.1"/>
    </source>
</evidence>
<dbReference type="EMBL" id="GABZ01003150">
    <property type="protein sequence ID" value="JAA50375.1"/>
    <property type="molecule type" value="mRNA"/>
</dbReference>
<feature type="region of interest" description="Disordered" evidence="1">
    <location>
        <begin position="1"/>
        <end position="84"/>
    </location>
</feature>
<proteinExistence type="evidence at transcript level"/>
<sequence>FQPSPPGASHNTCARAGARTQGRKAPAGPDKDCQTWATQEFGRPGAPGAFRKSSHLPLLLGTEAPGPRFQGEGSQRLLRTQNQR</sequence>
<protein>
    <submittedName>
        <fullName evidence="2">Uncharacterized protein</fullName>
    </submittedName>
</protein>
<dbReference type="AlphaFoldDB" id="K9IQ18"/>
<evidence type="ECO:0000256" key="1">
    <source>
        <dbReference type="SAM" id="MobiDB-lite"/>
    </source>
</evidence>